<dbReference type="InterPro" id="IPR039307">
    <property type="entry name" value="LORELEI-like"/>
</dbReference>
<reference evidence="3 4" key="1">
    <citation type="submission" date="2023-10" db="EMBL/GenBank/DDBJ databases">
        <title>Chromosome-scale genome assembly provides insights into flower coloration mechanisms of Canna indica.</title>
        <authorList>
            <person name="Li C."/>
        </authorList>
    </citation>
    <scope>NUCLEOTIDE SEQUENCE [LARGE SCALE GENOMIC DNA]</scope>
    <source>
        <tissue evidence="3">Flower</tissue>
    </source>
</reference>
<feature type="chain" id="PRO_5042983844" evidence="1">
    <location>
        <begin position="25"/>
        <end position="167"/>
    </location>
</feature>
<name>A0AAQ3KX74_9LILI</name>
<feature type="signal peptide" evidence="1">
    <location>
        <begin position="1"/>
        <end position="24"/>
    </location>
</feature>
<keyword evidence="4" id="KW-1185">Reference proteome</keyword>
<evidence type="ECO:0000256" key="1">
    <source>
        <dbReference type="SAM" id="SignalP"/>
    </source>
</evidence>
<evidence type="ECO:0000313" key="3">
    <source>
        <dbReference type="EMBL" id="WOL13931.1"/>
    </source>
</evidence>
<keyword evidence="1" id="KW-0732">Signal</keyword>
<dbReference type="InterPro" id="IPR058888">
    <property type="entry name" value="LLG1-like"/>
</dbReference>
<accession>A0AAQ3KX74</accession>
<evidence type="ECO:0000259" key="2">
    <source>
        <dbReference type="Pfam" id="PF26578"/>
    </source>
</evidence>
<dbReference type="EMBL" id="CP136896">
    <property type="protein sequence ID" value="WOL13931.1"/>
    <property type="molecule type" value="Genomic_DNA"/>
</dbReference>
<sequence>MGLTPIAPLRAVLLLAVIVRLASASGFISDDVFAHRASGGRSLLQTQTSCPMSFEFQNYTIITSKCKGPTYPVEPCCSAFKDFACPFSDYLNNLTNDCASSMFSYINLNGNYPPGLFSSECRDDKSGLNCPASPPQSQSDSNSGNINQSLISITFLLCGIILKFLLS</sequence>
<dbReference type="PANTHER" id="PTHR31533:SF2">
    <property type="entry name" value="GPI-ANCHORED PROTEIN LLG1"/>
    <property type="match status" value="1"/>
</dbReference>
<gene>
    <name evidence="3" type="ORF">Cni_G22711</name>
</gene>
<protein>
    <submittedName>
        <fullName evidence="3">GPI-anchored protein LORELEI-like isoform X2</fullName>
    </submittedName>
</protein>
<evidence type="ECO:0000313" key="4">
    <source>
        <dbReference type="Proteomes" id="UP001327560"/>
    </source>
</evidence>
<dbReference type="AlphaFoldDB" id="A0AAQ3KX74"/>
<dbReference type="Proteomes" id="UP001327560">
    <property type="component" value="Chromosome 7"/>
</dbReference>
<proteinExistence type="predicted"/>
<organism evidence="3 4">
    <name type="scientific">Canna indica</name>
    <name type="common">Indian-shot</name>
    <dbReference type="NCBI Taxonomy" id="4628"/>
    <lineage>
        <taxon>Eukaryota</taxon>
        <taxon>Viridiplantae</taxon>
        <taxon>Streptophyta</taxon>
        <taxon>Embryophyta</taxon>
        <taxon>Tracheophyta</taxon>
        <taxon>Spermatophyta</taxon>
        <taxon>Magnoliopsida</taxon>
        <taxon>Liliopsida</taxon>
        <taxon>Zingiberales</taxon>
        <taxon>Cannaceae</taxon>
        <taxon>Canna</taxon>
    </lineage>
</organism>
<dbReference type="Pfam" id="PF26578">
    <property type="entry name" value="LLG1"/>
    <property type="match status" value="1"/>
</dbReference>
<dbReference type="PANTHER" id="PTHR31533">
    <property type="entry name" value="GPI-ANCHORED PROTEIN LLG1-RELATED-RELATED"/>
    <property type="match status" value="1"/>
</dbReference>
<feature type="domain" description="GPI-anchored protein LLG1-like" evidence="2">
    <location>
        <begin position="52"/>
        <end position="129"/>
    </location>
</feature>